<dbReference type="Gene3D" id="1.10.357.10">
    <property type="entry name" value="Tetracycline Repressor, domain 2"/>
    <property type="match status" value="1"/>
</dbReference>
<feature type="DNA-binding region" description="H-T-H motif" evidence="4">
    <location>
        <begin position="41"/>
        <end position="60"/>
    </location>
</feature>
<dbReference type="AlphaFoldDB" id="A0A0C5JR31"/>
<evidence type="ECO:0000256" key="4">
    <source>
        <dbReference type="PROSITE-ProRule" id="PRU00335"/>
    </source>
</evidence>
<dbReference type="HOGENOM" id="CLU_069356_27_2_4"/>
<dbReference type="PANTHER" id="PTHR30055">
    <property type="entry name" value="HTH-TYPE TRANSCRIPTIONAL REGULATOR RUTR"/>
    <property type="match status" value="1"/>
</dbReference>
<dbReference type="KEGG" id="rbu:PG1C_13090"/>
<dbReference type="EMBL" id="CP010554">
    <property type="protein sequence ID" value="AJP49676.1"/>
    <property type="molecule type" value="Genomic_DNA"/>
</dbReference>
<dbReference type="FunFam" id="1.10.10.60:FF:000141">
    <property type="entry name" value="TetR family transcriptional regulator"/>
    <property type="match status" value="1"/>
</dbReference>
<accession>A0A0C5JR31</accession>
<keyword evidence="7" id="KW-1185">Reference proteome</keyword>
<evidence type="ECO:0000313" key="7">
    <source>
        <dbReference type="Proteomes" id="UP000061603"/>
    </source>
</evidence>
<keyword evidence="2 4" id="KW-0238">DNA-binding</keyword>
<evidence type="ECO:0000256" key="3">
    <source>
        <dbReference type="ARBA" id="ARBA00023163"/>
    </source>
</evidence>
<dbReference type="PROSITE" id="PS50977">
    <property type="entry name" value="HTH_TETR_2"/>
    <property type="match status" value="1"/>
</dbReference>
<evidence type="ECO:0000259" key="5">
    <source>
        <dbReference type="PROSITE" id="PS50977"/>
    </source>
</evidence>
<dbReference type="InterPro" id="IPR036271">
    <property type="entry name" value="Tet_transcr_reg_TetR-rel_C_sf"/>
</dbReference>
<dbReference type="PATRIC" id="fig|1565605.3.peg.2773"/>
<dbReference type="PRINTS" id="PR00455">
    <property type="entry name" value="HTHTETR"/>
</dbReference>
<sequence>MVTRPTPVAKPVRRRRKEARPSELMEAAIELFIARGYAATRSEDIAARAGVSKATLYLYFEDKEALFKAVITQGVVPILDEGAHLIDEFTGDSGTLLRELLTRWHVRFSASPLGGIPKLMISEARNFPELALYHEQIAYARARTLLGRVIDRGVARGEFRSLDRDAVVELLIAPLLMHFVWQHSMGASGCPVVDPTRYLNTHLDLILAGLAAQPQPQSTKR</sequence>
<dbReference type="GO" id="GO:0003700">
    <property type="term" value="F:DNA-binding transcription factor activity"/>
    <property type="evidence" value="ECO:0007669"/>
    <property type="project" value="TreeGrafter"/>
</dbReference>
<dbReference type="GO" id="GO:0000976">
    <property type="term" value="F:transcription cis-regulatory region binding"/>
    <property type="evidence" value="ECO:0007669"/>
    <property type="project" value="TreeGrafter"/>
</dbReference>
<name>A0A0C5JR31_9PROT</name>
<dbReference type="SUPFAM" id="SSF46689">
    <property type="entry name" value="Homeodomain-like"/>
    <property type="match status" value="1"/>
</dbReference>
<proteinExistence type="predicted"/>
<dbReference type="InterPro" id="IPR050109">
    <property type="entry name" value="HTH-type_TetR-like_transc_reg"/>
</dbReference>
<dbReference type="STRING" id="1565605.PG1C_13090"/>
<dbReference type="Pfam" id="PF00440">
    <property type="entry name" value="TetR_N"/>
    <property type="match status" value="1"/>
</dbReference>
<organism evidence="6 7">
    <name type="scientific">Rugosibacter aromaticivorans</name>
    <dbReference type="NCBI Taxonomy" id="1565605"/>
    <lineage>
        <taxon>Bacteria</taxon>
        <taxon>Pseudomonadati</taxon>
        <taxon>Pseudomonadota</taxon>
        <taxon>Betaproteobacteria</taxon>
        <taxon>Nitrosomonadales</taxon>
        <taxon>Sterolibacteriaceae</taxon>
        <taxon>Rugosibacter</taxon>
    </lineage>
</organism>
<keyword evidence="3" id="KW-0804">Transcription</keyword>
<protein>
    <recommendedName>
        <fullName evidence="5">HTH tetR-type domain-containing protein</fullName>
    </recommendedName>
</protein>
<evidence type="ECO:0000256" key="1">
    <source>
        <dbReference type="ARBA" id="ARBA00023015"/>
    </source>
</evidence>
<dbReference type="SUPFAM" id="SSF48498">
    <property type="entry name" value="Tetracyclin repressor-like, C-terminal domain"/>
    <property type="match status" value="1"/>
</dbReference>
<dbReference type="PANTHER" id="PTHR30055:SF234">
    <property type="entry name" value="HTH-TYPE TRANSCRIPTIONAL REGULATOR BETI"/>
    <property type="match status" value="1"/>
</dbReference>
<feature type="domain" description="HTH tetR-type" evidence="5">
    <location>
        <begin position="18"/>
        <end position="78"/>
    </location>
</feature>
<reference evidence="6 7" key="1">
    <citation type="journal article" date="2015" name="Genome Announc.">
        <title>Complete Genome Sequence of a Novel Bacterium within the Family Rhodocyclaceae That Degrades Polycyclic Aromatic Hydrocarbons.</title>
        <authorList>
            <person name="Singleton D.R."/>
            <person name="Dickey A.N."/>
            <person name="Scholl E.H."/>
            <person name="Wright F.A."/>
            <person name="Aitken M.D."/>
        </authorList>
    </citation>
    <scope>NUCLEOTIDE SEQUENCE [LARGE SCALE GENOMIC DNA]</scope>
    <source>
        <strain evidence="7">PG1-Ca6</strain>
    </source>
</reference>
<evidence type="ECO:0000313" key="6">
    <source>
        <dbReference type="EMBL" id="AJP49676.1"/>
    </source>
</evidence>
<dbReference type="InterPro" id="IPR009057">
    <property type="entry name" value="Homeodomain-like_sf"/>
</dbReference>
<gene>
    <name evidence="6" type="ORF">PG1C_13090</name>
</gene>
<dbReference type="InterPro" id="IPR001647">
    <property type="entry name" value="HTH_TetR"/>
</dbReference>
<keyword evidence="1" id="KW-0805">Transcription regulation</keyword>
<dbReference type="Gene3D" id="1.10.10.60">
    <property type="entry name" value="Homeodomain-like"/>
    <property type="match status" value="1"/>
</dbReference>
<dbReference type="Proteomes" id="UP000061603">
    <property type="component" value="Chromosome"/>
</dbReference>
<evidence type="ECO:0000256" key="2">
    <source>
        <dbReference type="ARBA" id="ARBA00023125"/>
    </source>
</evidence>
<dbReference type="Pfam" id="PF16859">
    <property type="entry name" value="TetR_C_11"/>
    <property type="match status" value="1"/>
</dbReference>
<dbReference type="InterPro" id="IPR011075">
    <property type="entry name" value="TetR_C"/>
</dbReference>